<dbReference type="AlphaFoldDB" id="A0A3P7NLR7"/>
<dbReference type="EMBL" id="UYRU01046829">
    <property type="protein sequence ID" value="VDN09332.1"/>
    <property type="molecule type" value="Genomic_DNA"/>
</dbReference>
<dbReference type="Proteomes" id="UP000281553">
    <property type="component" value="Unassembled WGS sequence"/>
</dbReference>
<dbReference type="OrthoDB" id="444119at2759"/>
<evidence type="ECO:0008006" key="3">
    <source>
        <dbReference type="Google" id="ProtNLM"/>
    </source>
</evidence>
<protein>
    <recommendedName>
        <fullName evidence="3">REJ domain-containing protein</fullName>
    </recommendedName>
</protein>
<gene>
    <name evidence="1" type="ORF">DILT_LOCUS5163</name>
</gene>
<reference evidence="1 2" key="1">
    <citation type="submission" date="2018-11" db="EMBL/GenBank/DDBJ databases">
        <authorList>
            <consortium name="Pathogen Informatics"/>
        </authorList>
    </citation>
    <scope>NUCLEOTIDE SEQUENCE [LARGE SCALE GENOMIC DNA]</scope>
</reference>
<accession>A0A3P7NLR7</accession>
<name>A0A3P7NLR7_DIBLA</name>
<sequence length="507" mass="56495">MEVVPSANFTSPLVLRHRMLRYNRCLCQVLLDNQVSTVNKTVEIGYFKPIFAASLDVFIGDTDVQGYGKERNKFTLNDHLRFVPAALDGTIEKTHIILRHIETDTAVLNVTFREPFYLFEVTALGHYTLEVNMSNFLTSFQFIKSLTVETLIRDLRLALISSSLVPNENGLLAIQYLGLASEACLCLALGNGVNRVFRASEDAPEVCVSCPNYTPSKTLLKTSMHTSVRIQYPERGQYMVRAEAHAGSQTVRANLSVAVFSEHCSPPGTYLQNPNYGNPNTPQWITTLDRKTFSAVNDGSICGTFGPISFKWRLWRLARETAERTEEVDIEQTEGRTNFQVFLPPRLLRPGLYEVELTGWLESRYQVISGLSTFLAVQEATLTIKFTEDNADIISVCIENTQFCLAPANFSFDPNVEAELAKKVITNWTFTCQAHSLEQVNKNATKLTICPPLSPQISAGVLCLQPALFDPSQIYSFTVTGSTSTQCGTDTVSVIFVPGRIPQLAIR</sequence>
<proteinExistence type="predicted"/>
<keyword evidence="2" id="KW-1185">Reference proteome</keyword>
<evidence type="ECO:0000313" key="2">
    <source>
        <dbReference type="Proteomes" id="UP000281553"/>
    </source>
</evidence>
<organism evidence="1 2">
    <name type="scientific">Dibothriocephalus latus</name>
    <name type="common">Fish tapeworm</name>
    <name type="synonym">Diphyllobothrium latum</name>
    <dbReference type="NCBI Taxonomy" id="60516"/>
    <lineage>
        <taxon>Eukaryota</taxon>
        <taxon>Metazoa</taxon>
        <taxon>Spiralia</taxon>
        <taxon>Lophotrochozoa</taxon>
        <taxon>Platyhelminthes</taxon>
        <taxon>Cestoda</taxon>
        <taxon>Eucestoda</taxon>
        <taxon>Diphyllobothriidea</taxon>
        <taxon>Diphyllobothriidae</taxon>
        <taxon>Dibothriocephalus</taxon>
    </lineage>
</organism>
<evidence type="ECO:0000313" key="1">
    <source>
        <dbReference type="EMBL" id="VDN09332.1"/>
    </source>
</evidence>